<dbReference type="Pfam" id="PF00034">
    <property type="entry name" value="Cytochrom_C"/>
    <property type="match status" value="1"/>
</dbReference>
<dbReference type="InterPro" id="IPR036909">
    <property type="entry name" value="Cyt_c-like_dom_sf"/>
</dbReference>
<dbReference type="STRING" id="946333.A4W93_26320"/>
<evidence type="ECO:0000256" key="8">
    <source>
        <dbReference type="ARBA" id="ARBA00022723"/>
    </source>
</evidence>
<dbReference type="InterPro" id="IPR014222">
    <property type="entry name" value="Cyt_c_oxidase_su2"/>
</dbReference>
<keyword evidence="5" id="KW-0349">Heme</keyword>
<evidence type="ECO:0000256" key="1">
    <source>
        <dbReference type="ARBA" id="ARBA00004141"/>
    </source>
</evidence>
<dbReference type="GO" id="GO:0016020">
    <property type="term" value="C:membrane"/>
    <property type="evidence" value="ECO:0007669"/>
    <property type="project" value="UniProtKB-SubCell"/>
</dbReference>
<evidence type="ECO:0000256" key="12">
    <source>
        <dbReference type="ARBA" id="ARBA00023008"/>
    </source>
</evidence>
<dbReference type="InterPro" id="IPR008972">
    <property type="entry name" value="Cupredoxin"/>
</dbReference>
<name>A0A1W6LFY9_9BURK</name>
<protein>
    <recommendedName>
        <fullName evidence="15">Cytochrome aa3 subunit 2</fullName>
    </recommendedName>
</protein>
<evidence type="ECO:0000256" key="4">
    <source>
        <dbReference type="ARBA" id="ARBA00022448"/>
    </source>
</evidence>
<organism evidence="17 18">
    <name type="scientific">Piscinibacter gummiphilus</name>
    <dbReference type="NCBI Taxonomy" id="946333"/>
    <lineage>
        <taxon>Bacteria</taxon>
        <taxon>Pseudomonadati</taxon>
        <taxon>Pseudomonadota</taxon>
        <taxon>Betaproteobacteria</taxon>
        <taxon>Burkholderiales</taxon>
        <taxon>Sphaerotilaceae</taxon>
        <taxon>Piscinibacter</taxon>
    </lineage>
</organism>
<keyword evidence="11" id="KW-0408">Iron</keyword>
<dbReference type="PANTHER" id="PTHR22888:SF9">
    <property type="entry name" value="CYTOCHROME C OXIDASE SUBUNIT 2"/>
    <property type="match status" value="1"/>
</dbReference>
<keyword evidence="6" id="KW-0679">Respiratory chain</keyword>
<dbReference type="InterPro" id="IPR001505">
    <property type="entry name" value="Copper_CuA"/>
</dbReference>
<evidence type="ECO:0000256" key="9">
    <source>
        <dbReference type="ARBA" id="ARBA00022982"/>
    </source>
</evidence>
<keyword evidence="7" id="KW-0812">Transmembrane</keyword>
<keyword evidence="4" id="KW-0813">Transport</keyword>
<sequence>MNPASTEADVLAEVAWVLMVGGFAVLAATMGVLALALRRGRRPVPPRWWIVGGAVGPATLLAALAVWSQLRTAGLDAPPPPGALVVAVTGRSWWWHVQYREVGVVTANELRLPAGRPVHLALMSDDVIHSLWVPALGGKMDLVPGRINRLVMTPRTPGTYRGACAEFCGEQHAKMALHVVVLPPAEFDRWLAAQAAPAGPPRTDEARRGQQRFTDLGCAQCHAVRGHADGADAGPDLTHVASRLHLGAGTVKNDGGALADWIVRVQQLKPGARMPAGHHLPAGDLAALGAYLAERE</sequence>
<dbReference type="GO" id="GO:0004129">
    <property type="term" value="F:cytochrome-c oxidase activity"/>
    <property type="evidence" value="ECO:0007669"/>
    <property type="project" value="UniProtKB-EC"/>
</dbReference>
<dbReference type="CDD" id="cd04213">
    <property type="entry name" value="CuRO_CcO_Caa3_II"/>
    <property type="match status" value="1"/>
</dbReference>
<dbReference type="InterPro" id="IPR034236">
    <property type="entry name" value="CuRO_CcO_Caa3_II"/>
</dbReference>
<dbReference type="PROSITE" id="PS50857">
    <property type="entry name" value="COX2_CUA"/>
    <property type="match status" value="1"/>
</dbReference>
<dbReference type="Pfam" id="PF00116">
    <property type="entry name" value="COX2"/>
    <property type="match status" value="1"/>
</dbReference>
<dbReference type="AlphaFoldDB" id="A0A1W6LFY9"/>
<evidence type="ECO:0000256" key="16">
    <source>
        <dbReference type="ARBA" id="ARBA00047816"/>
    </source>
</evidence>
<evidence type="ECO:0000256" key="15">
    <source>
        <dbReference type="ARBA" id="ARBA00031399"/>
    </source>
</evidence>
<dbReference type="EMBL" id="CP015118">
    <property type="protein sequence ID" value="ARN23133.1"/>
    <property type="molecule type" value="Genomic_DNA"/>
</dbReference>
<comment type="similarity">
    <text evidence="3">Belongs to the cytochrome c oxidase subunit 2 family.</text>
</comment>
<keyword evidence="13" id="KW-0472">Membrane</keyword>
<evidence type="ECO:0000256" key="10">
    <source>
        <dbReference type="ARBA" id="ARBA00022989"/>
    </source>
</evidence>
<keyword evidence="10" id="KW-1133">Transmembrane helix</keyword>
<dbReference type="SUPFAM" id="SSF49503">
    <property type="entry name" value="Cupredoxins"/>
    <property type="match status" value="1"/>
</dbReference>
<dbReference type="GO" id="GO:0042773">
    <property type="term" value="P:ATP synthesis coupled electron transport"/>
    <property type="evidence" value="ECO:0007669"/>
    <property type="project" value="TreeGrafter"/>
</dbReference>
<dbReference type="RefSeq" id="WP_085753447.1">
    <property type="nucleotide sequence ID" value="NZ_BSPR01000017.1"/>
</dbReference>
<evidence type="ECO:0000313" key="18">
    <source>
        <dbReference type="Proteomes" id="UP000193427"/>
    </source>
</evidence>
<dbReference type="SUPFAM" id="SSF46626">
    <property type="entry name" value="Cytochrome c"/>
    <property type="match status" value="1"/>
</dbReference>
<dbReference type="PANTHER" id="PTHR22888">
    <property type="entry name" value="CYTOCHROME C OXIDASE, SUBUNIT II"/>
    <property type="match status" value="1"/>
</dbReference>
<accession>A0A1W6LFY9</accession>
<reference evidence="17 18" key="1">
    <citation type="submission" date="2016-04" db="EMBL/GenBank/DDBJ databases">
        <title>Complete genome sequence of natural rubber-degrading, novel Gram-negative bacterium, Rhizobacter gummiphilus strain NS21.</title>
        <authorList>
            <person name="Tabata M."/>
            <person name="Kasai D."/>
            <person name="Fukuda M."/>
        </authorList>
    </citation>
    <scope>NUCLEOTIDE SEQUENCE [LARGE SCALE GENOMIC DNA]</scope>
    <source>
        <strain evidence="17 18">NS21</strain>
    </source>
</reference>
<dbReference type="GO" id="GO:0016491">
    <property type="term" value="F:oxidoreductase activity"/>
    <property type="evidence" value="ECO:0007669"/>
    <property type="project" value="InterPro"/>
</dbReference>
<keyword evidence="8" id="KW-0479">Metal-binding</keyword>
<comment type="subcellular location">
    <subcellularLocation>
        <location evidence="1">Membrane</location>
        <topology evidence="1">Multi-pass membrane protein</topology>
    </subcellularLocation>
    <subcellularLocation>
        <location evidence="2">Periplasm</location>
    </subcellularLocation>
</comment>
<comment type="catalytic activity">
    <reaction evidence="16">
        <text>4 Fe(II)-[cytochrome c] + O2 + 8 H(+)(in) = 4 Fe(III)-[cytochrome c] + 2 H2O + 4 H(+)(out)</text>
        <dbReference type="Rhea" id="RHEA:11436"/>
        <dbReference type="Rhea" id="RHEA-COMP:10350"/>
        <dbReference type="Rhea" id="RHEA-COMP:14399"/>
        <dbReference type="ChEBI" id="CHEBI:15377"/>
        <dbReference type="ChEBI" id="CHEBI:15378"/>
        <dbReference type="ChEBI" id="CHEBI:15379"/>
        <dbReference type="ChEBI" id="CHEBI:29033"/>
        <dbReference type="ChEBI" id="CHEBI:29034"/>
        <dbReference type="EC" id="7.1.1.9"/>
    </reaction>
</comment>
<dbReference type="InterPro" id="IPR002429">
    <property type="entry name" value="CcO_II-like_C"/>
</dbReference>
<evidence type="ECO:0000256" key="11">
    <source>
        <dbReference type="ARBA" id="ARBA00023004"/>
    </source>
</evidence>
<evidence type="ECO:0000256" key="13">
    <source>
        <dbReference type="ARBA" id="ARBA00023136"/>
    </source>
</evidence>
<comment type="function">
    <text evidence="14">Subunits I and II form the functional core of the enzyme complex. Electrons originating in cytochrome c are transferred via heme a and Cu(A) to the binuclear center formed by heme a3 and Cu(B).</text>
</comment>
<evidence type="ECO:0000256" key="6">
    <source>
        <dbReference type="ARBA" id="ARBA00022660"/>
    </source>
</evidence>
<evidence type="ECO:0000256" key="3">
    <source>
        <dbReference type="ARBA" id="ARBA00007866"/>
    </source>
</evidence>
<evidence type="ECO:0000256" key="2">
    <source>
        <dbReference type="ARBA" id="ARBA00004418"/>
    </source>
</evidence>
<evidence type="ECO:0000256" key="7">
    <source>
        <dbReference type="ARBA" id="ARBA00022692"/>
    </source>
</evidence>
<dbReference type="GO" id="GO:0020037">
    <property type="term" value="F:heme binding"/>
    <property type="evidence" value="ECO:0007669"/>
    <property type="project" value="InterPro"/>
</dbReference>
<dbReference type="InterPro" id="IPR009056">
    <property type="entry name" value="Cyt_c-like_dom"/>
</dbReference>
<dbReference type="PROSITE" id="PS00078">
    <property type="entry name" value="COX2"/>
    <property type="match status" value="1"/>
</dbReference>
<keyword evidence="9" id="KW-0249">Electron transport</keyword>
<dbReference type="GO" id="GO:0042597">
    <property type="term" value="C:periplasmic space"/>
    <property type="evidence" value="ECO:0007669"/>
    <property type="project" value="UniProtKB-SubCell"/>
</dbReference>
<evidence type="ECO:0000256" key="5">
    <source>
        <dbReference type="ARBA" id="ARBA00022617"/>
    </source>
</evidence>
<dbReference type="OrthoDB" id="9773456at2"/>
<dbReference type="InterPro" id="IPR045187">
    <property type="entry name" value="CcO_II"/>
</dbReference>
<dbReference type="NCBIfam" id="TIGR02866">
    <property type="entry name" value="CoxB"/>
    <property type="match status" value="1"/>
</dbReference>
<dbReference type="Proteomes" id="UP000193427">
    <property type="component" value="Chromosome"/>
</dbReference>
<dbReference type="PROSITE" id="PS51007">
    <property type="entry name" value="CYTC"/>
    <property type="match status" value="1"/>
</dbReference>
<proteinExistence type="inferred from homology"/>
<dbReference type="Gene3D" id="2.60.40.420">
    <property type="entry name" value="Cupredoxins - blue copper proteins"/>
    <property type="match status" value="1"/>
</dbReference>
<evidence type="ECO:0000313" key="17">
    <source>
        <dbReference type="EMBL" id="ARN23133.1"/>
    </source>
</evidence>
<keyword evidence="12" id="KW-0186">Copper</keyword>
<gene>
    <name evidence="17" type="ORF">A4W93_26320</name>
</gene>
<dbReference type="GO" id="GO:0005507">
    <property type="term" value="F:copper ion binding"/>
    <property type="evidence" value="ECO:0007669"/>
    <property type="project" value="InterPro"/>
</dbReference>
<evidence type="ECO:0000256" key="14">
    <source>
        <dbReference type="ARBA" id="ARBA00024688"/>
    </source>
</evidence>
<dbReference type="KEGG" id="rgu:A4W93_26320"/>
<keyword evidence="18" id="KW-1185">Reference proteome</keyword>